<accession>A0A0V0Q924</accession>
<feature type="compositionally biased region" description="Polar residues" evidence="4">
    <location>
        <begin position="724"/>
        <end position="735"/>
    </location>
</feature>
<dbReference type="PANTHER" id="PTHR44167:SF18">
    <property type="entry name" value="PROTEIN KINASE DOMAIN-CONTAINING PROTEIN"/>
    <property type="match status" value="1"/>
</dbReference>
<keyword evidence="6" id="KW-0418">Kinase</keyword>
<dbReference type="Pfam" id="PF00069">
    <property type="entry name" value="Pkinase"/>
    <property type="match status" value="1"/>
</dbReference>
<sequence length="757" mass="88758">MSTQVQQPQSQQNDQENIKKQISDDQDNSLQQYDYSKCLFECRLYEEKLLNTKLIYCYISNEEVAICKDIYQDQPDQIIPLNTEVKVQWIYDKTKKPYERKGFQFKKIKNPTPQYFAEPDVLEELKKVFMKKIFQARFLDEYDVLSRIGQGNYARVFAIQNFVTGEKYAVKCFDKKHYQTVENGVASIYNEIKIMRALDNHNNIVKIHETFEGDNTYYYFVMEYVEGGKTLYDEIKNRGFTQNKQFTEEEVQFIMRMIISAISHLADNKIMHRDLKPENILYSKRGDRYDLKILDFGLAAYEDEYPYMFPKCGTPGYVAPEVVNLQDKQKGYSCICDMFSVGSIFNVLLIGEGLFPGREYQEVLQKNGRCELNLESKSYEFVSKEAKDLLTKMLQKDPQNRISAKDALKHEYFKKNYSGNGNTSNSYASNRIIKTSSVQNLDQQNQQIQLVNRNKKKSVFNRPVPIPYLSQEPTIDPNYNVGSFQVQNQNMWIKQNSKNSNQLNLPQCPYYTVGSMDQNQLQSNQQKQQTQINQNQQNNQIIMQNQQYQYLLLQQQQQQQQQQYNQQLQLQYQQYLMMNNPNNPDEVLYKLNLTQNPNFNQTQFPQINAQQCSHLQNNSNFSNQQQQQFHALNQQNNNNTITQGINLTPQHLDISQQNNISINNGNINNINNDDNNKYKVIKDQEHNQLLQQKQGQNICDNNNNNKKNDNVSNSAAANNNNNNLSQPIFQPRKTSYQEQIVQKGNQIKEVNEEENEN</sequence>
<keyword evidence="2 3" id="KW-0067">ATP-binding</keyword>
<proteinExistence type="predicted"/>
<evidence type="ECO:0000256" key="2">
    <source>
        <dbReference type="ARBA" id="ARBA00022840"/>
    </source>
</evidence>
<dbReference type="GO" id="GO:0005737">
    <property type="term" value="C:cytoplasm"/>
    <property type="evidence" value="ECO:0007669"/>
    <property type="project" value="TreeGrafter"/>
</dbReference>
<reference evidence="6 7" key="1">
    <citation type="journal article" date="2015" name="Sci. Rep.">
        <title>Genome of the facultative scuticociliatosis pathogen Pseudocohnilembus persalinus provides insight into its virulence through horizontal gene transfer.</title>
        <authorList>
            <person name="Xiong J."/>
            <person name="Wang G."/>
            <person name="Cheng J."/>
            <person name="Tian M."/>
            <person name="Pan X."/>
            <person name="Warren A."/>
            <person name="Jiang C."/>
            <person name="Yuan D."/>
            <person name="Miao W."/>
        </authorList>
    </citation>
    <scope>NUCLEOTIDE SEQUENCE [LARGE SCALE GENOMIC DNA]</scope>
    <source>
        <strain evidence="6">36N120E</strain>
    </source>
</reference>
<dbReference type="InterPro" id="IPR017441">
    <property type="entry name" value="Protein_kinase_ATP_BS"/>
</dbReference>
<dbReference type="PROSITE" id="PS00108">
    <property type="entry name" value="PROTEIN_KINASE_ST"/>
    <property type="match status" value="1"/>
</dbReference>
<dbReference type="PROSITE" id="PS50011">
    <property type="entry name" value="PROTEIN_KINASE_DOM"/>
    <property type="match status" value="1"/>
</dbReference>
<feature type="region of interest" description="Disordered" evidence="4">
    <location>
        <begin position="696"/>
        <end position="735"/>
    </location>
</feature>
<organism evidence="6 7">
    <name type="scientific">Pseudocohnilembus persalinus</name>
    <name type="common">Ciliate</name>
    <dbReference type="NCBI Taxonomy" id="266149"/>
    <lineage>
        <taxon>Eukaryota</taxon>
        <taxon>Sar</taxon>
        <taxon>Alveolata</taxon>
        <taxon>Ciliophora</taxon>
        <taxon>Intramacronucleata</taxon>
        <taxon>Oligohymenophorea</taxon>
        <taxon>Scuticociliatia</taxon>
        <taxon>Philasterida</taxon>
        <taxon>Pseudocohnilembidae</taxon>
        <taxon>Pseudocohnilembus</taxon>
    </lineage>
</organism>
<dbReference type="InterPro" id="IPR008271">
    <property type="entry name" value="Ser/Thr_kinase_AS"/>
</dbReference>
<dbReference type="GO" id="GO:0004674">
    <property type="term" value="F:protein serine/threonine kinase activity"/>
    <property type="evidence" value="ECO:0007669"/>
    <property type="project" value="TreeGrafter"/>
</dbReference>
<dbReference type="OMA" id="VASIYNE"/>
<dbReference type="PROSITE" id="PS00107">
    <property type="entry name" value="PROTEIN_KINASE_ATP"/>
    <property type="match status" value="1"/>
</dbReference>
<keyword evidence="1 3" id="KW-0547">Nucleotide-binding</keyword>
<dbReference type="SUPFAM" id="SSF56112">
    <property type="entry name" value="Protein kinase-like (PK-like)"/>
    <property type="match status" value="1"/>
</dbReference>
<evidence type="ECO:0000256" key="4">
    <source>
        <dbReference type="SAM" id="MobiDB-lite"/>
    </source>
</evidence>
<dbReference type="FunFam" id="1.10.510.10:FF:000945">
    <property type="entry name" value="Uncharacterized protein"/>
    <property type="match status" value="1"/>
</dbReference>
<dbReference type="GO" id="GO:0005634">
    <property type="term" value="C:nucleus"/>
    <property type="evidence" value="ECO:0007669"/>
    <property type="project" value="TreeGrafter"/>
</dbReference>
<dbReference type="OrthoDB" id="283563at2759"/>
<dbReference type="InParanoid" id="A0A0V0Q924"/>
<feature type="compositionally biased region" description="Low complexity" evidence="4">
    <location>
        <begin position="700"/>
        <end position="723"/>
    </location>
</feature>
<dbReference type="InterPro" id="IPR000719">
    <property type="entry name" value="Prot_kinase_dom"/>
</dbReference>
<evidence type="ECO:0000313" key="7">
    <source>
        <dbReference type="Proteomes" id="UP000054937"/>
    </source>
</evidence>
<dbReference type="GO" id="GO:0005524">
    <property type="term" value="F:ATP binding"/>
    <property type="evidence" value="ECO:0007669"/>
    <property type="project" value="UniProtKB-UniRule"/>
</dbReference>
<dbReference type="Proteomes" id="UP000054937">
    <property type="component" value="Unassembled WGS sequence"/>
</dbReference>
<name>A0A0V0Q924_PSEPJ</name>
<evidence type="ECO:0000256" key="1">
    <source>
        <dbReference type="ARBA" id="ARBA00022741"/>
    </source>
</evidence>
<dbReference type="SMART" id="SM00220">
    <property type="entry name" value="S_TKc"/>
    <property type="match status" value="1"/>
</dbReference>
<dbReference type="GO" id="GO:0044773">
    <property type="term" value="P:mitotic DNA damage checkpoint signaling"/>
    <property type="evidence" value="ECO:0007669"/>
    <property type="project" value="TreeGrafter"/>
</dbReference>
<dbReference type="Gene3D" id="1.10.510.10">
    <property type="entry name" value="Transferase(Phosphotransferase) domain 1"/>
    <property type="match status" value="1"/>
</dbReference>
<keyword evidence="7" id="KW-1185">Reference proteome</keyword>
<gene>
    <name evidence="6" type="ORF">PPERSA_00254</name>
</gene>
<evidence type="ECO:0000259" key="5">
    <source>
        <dbReference type="PROSITE" id="PS50011"/>
    </source>
</evidence>
<dbReference type="PANTHER" id="PTHR44167">
    <property type="entry name" value="OVARIAN-SPECIFIC SERINE/THREONINE-PROTEIN KINASE LOK-RELATED"/>
    <property type="match status" value="1"/>
</dbReference>
<dbReference type="Gene3D" id="3.30.200.20">
    <property type="entry name" value="Phosphorylase Kinase, domain 1"/>
    <property type="match status" value="1"/>
</dbReference>
<feature type="binding site" evidence="3">
    <location>
        <position position="171"/>
    </location>
    <ligand>
        <name>ATP</name>
        <dbReference type="ChEBI" id="CHEBI:30616"/>
    </ligand>
</feature>
<protein>
    <submittedName>
        <fullName evidence="6">Protein kinase-like domain</fullName>
    </submittedName>
</protein>
<evidence type="ECO:0000313" key="6">
    <source>
        <dbReference type="EMBL" id="KRW98666.1"/>
    </source>
</evidence>
<dbReference type="EMBL" id="LDAU01000232">
    <property type="protein sequence ID" value="KRW98666.1"/>
    <property type="molecule type" value="Genomic_DNA"/>
</dbReference>
<feature type="domain" description="Protein kinase" evidence="5">
    <location>
        <begin position="142"/>
        <end position="413"/>
    </location>
</feature>
<dbReference type="InterPro" id="IPR011009">
    <property type="entry name" value="Kinase-like_dom_sf"/>
</dbReference>
<evidence type="ECO:0000256" key="3">
    <source>
        <dbReference type="PROSITE-ProRule" id="PRU10141"/>
    </source>
</evidence>
<dbReference type="AlphaFoldDB" id="A0A0V0Q924"/>
<comment type="caution">
    <text evidence="6">The sequence shown here is derived from an EMBL/GenBank/DDBJ whole genome shotgun (WGS) entry which is preliminary data.</text>
</comment>
<keyword evidence="6" id="KW-0808">Transferase</keyword>